<keyword evidence="2" id="KW-1185">Reference proteome</keyword>
<reference evidence="1" key="1">
    <citation type="submission" date="2020-08" db="EMBL/GenBank/DDBJ databases">
        <title>Genome public.</title>
        <authorList>
            <person name="Liu C."/>
            <person name="Sun Q."/>
        </authorList>
    </citation>
    <scope>NUCLEOTIDE SEQUENCE</scope>
    <source>
        <strain evidence="1">NSJ-33</strain>
    </source>
</reference>
<name>A0A926I283_9FIRM</name>
<evidence type="ECO:0000313" key="1">
    <source>
        <dbReference type="EMBL" id="MBC8559288.1"/>
    </source>
</evidence>
<organism evidence="1 2">
    <name type="scientific">Fumia xinanensis</name>
    <dbReference type="NCBI Taxonomy" id="2763659"/>
    <lineage>
        <taxon>Bacteria</taxon>
        <taxon>Bacillati</taxon>
        <taxon>Bacillota</taxon>
        <taxon>Clostridia</taxon>
        <taxon>Eubacteriales</taxon>
        <taxon>Oscillospiraceae</taxon>
        <taxon>Fumia</taxon>
    </lineage>
</organism>
<dbReference type="AlphaFoldDB" id="A0A926I283"/>
<evidence type="ECO:0000313" key="2">
    <source>
        <dbReference type="Proteomes" id="UP000610760"/>
    </source>
</evidence>
<protein>
    <submittedName>
        <fullName evidence="1">Uncharacterized protein</fullName>
    </submittedName>
</protein>
<accession>A0A926I283</accession>
<gene>
    <name evidence="1" type="ORF">H8710_04300</name>
</gene>
<proteinExistence type="predicted"/>
<dbReference type="Proteomes" id="UP000610760">
    <property type="component" value="Unassembled WGS sequence"/>
</dbReference>
<comment type="caution">
    <text evidence="1">The sequence shown here is derived from an EMBL/GenBank/DDBJ whole genome shotgun (WGS) entry which is preliminary data.</text>
</comment>
<sequence>MIYPHRLFQCLLPERTAVFAALAGSAGLAATAYGGYKTYQQVKPLYSEKGKRGSAGVYQALDDKATSSFNDTYDATDAVLNSENSSKQLVLKGTEYSAEYVQKLKNTYRIFIDNGYEVSEHGLNRILGRIHKG</sequence>
<dbReference type="RefSeq" id="WP_249294191.1">
    <property type="nucleotide sequence ID" value="NZ_JACRSV010000001.1"/>
</dbReference>
<dbReference type="EMBL" id="JACRSV010000001">
    <property type="protein sequence ID" value="MBC8559288.1"/>
    <property type="molecule type" value="Genomic_DNA"/>
</dbReference>